<dbReference type="AlphaFoldDB" id="A0A1F6WY39"/>
<comment type="caution">
    <text evidence="1">The sequence shown here is derived from an EMBL/GenBank/DDBJ whole genome shotgun (WGS) entry which is preliminary data.</text>
</comment>
<accession>A0A1F6WY39</accession>
<name>A0A1F6WY39_9BACT</name>
<dbReference type="Proteomes" id="UP000177001">
    <property type="component" value="Unassembled WGS sequence"/>
</dbReference>
<dbReference type="Pfam" id="PF22091">
    <property type="entry name" value="DUF6941"/>
    <property type="match status" value="1"/>
</dbReference>
<dbReference type="EMBL" id="MFUR01000010">
    <property type="protein sequence ID" value="OGI86816.1"/>
    <property type="molecule type" value="Genomic_DNA"/>
</dbReference>
<protein>
    <submittedName>
        <fullName evidence="1">Uncharacterized protein</fullName>
    </submittedName>
</protein>
<dbReference type="InterPro" id="IPR054221">
    <property type="entry name" value="DUF6941"/>
</dbReference>
<organism evidence="1 2">
    <name type="scientific">Candidatus Nomurabacteria bacterium RIFCSPLOWO2_01_FULL_36_16</name>
    <dbReference type="NCBI Taxonomy" id="1801767"/>
    <lineage>
        <taxon>Bacteria</taxon>
        <taxon>Candidatus Nomuraibacteriota</taxon>
    </lineage>
</organism>
<evidence type="ECO:0000313" key="1">
    <source>
        <dbReference type="EMBL" id="OGI86816.1"/>
    </source>
</evidence>
<gene>
    <name evidence="1" type="ORF">A3A91_01195</name>
</gene>
<evidence type="ECO:0000313" key="2">
    <source>
        <dbReference type="Proteomes" id="UP000177001"/>
    </source>
</evidence>
<reference evidence="1 2" key="1">
    <citation type="journal article" date="2016" name="Nat. Commun.">
        <title>Thousands of microbial genomes shed light on interconnected biogeochemical processes in an aquifer system.</title>
        <authorList>
            <person name="Anantharaman K."/>
            <person name="Brown C.T."/>
            <person name="Hug L.A."/>
            <person name="Sharon I."/>
            <person name="Castelle C.J."/>
            <person name="Probst A.J."/>
            <person name="Thomas B.C."/>
            <person name="Singh A."/>
            <person name="Wilkins M.J."/>
            <person name="Karaoz U."/>
            <person name="Brodie E.L."/>
            <person name="Williams K.H."/>
            <person name="Hubbard S.S."/>
            <person name="Banfield J.F."/>
        </authorList>
    </citation>
    <scope>NUCLEOTIDE SEQUENCE [LARGE SCALE GENOMIC DNA]</scope>
</reference>
<proteinExistence type="predicted"/>
<sequence>MLKVNFLHICENAIVEQGSGNLSIIGIFENINAQSFPAMHPTMSVVVGFENNNPGIYDTELIFLDEKEEILKIQAKITIGSNLKGNWIYKIVGYQIPREMTQKIKLNYEGKTICSGYLTINNK</sequence>